<dbReference type="Pfam" id="PF05785">
    <property type="entry name" value="CNF1"/>
    <property type="match status" value="1"/>
</dbReference>
<accession>A0ABV0HBD3</accession>
<keyword evidence="3" id="KW-1185">Reference proteome</keyword>
<dbReference type="SUPFAM" id="SSF64438">
    <property type="entry name" value="CNF1/YfiH-like putative cysteine hydrolases"/>
    <property type="match status" value="1"/>
</dbReference>
<evidence type="ECO:0000313" key="2">
    <source>
        <dbReference type="EMBL" id="MEO3957393.1"/>
    </source>
</evidence>
<gene>
    <name evidence="2" type="ORF">ABH309_23395</name>
</gene>
<name>A0ABV0HBD3_9NEIS</name>
<reference evidence="2 3" key="1">
    <citation type="submission" date="2024-05" db="EMBL/GenBank/DDBJ databases">
        <authorList>
            <person name="De Oliveira J.P."/>
            <person name="Noriler S.A."/>
            <person name="De Oliveira A.G."/>
            <person name="Sipoli D.S."/>
        </authorList>
    </citation>
    <scope>NUCLEOTIDE SEQUENCE [LARGE SCALE GENOMIC DNA]</scope>
    <source>
        <strain evidence="2 3">LABIM186</strain>
    </source>
</reference>
<dbReference type="CDD" id="cd16834">
    <property type="entry name" value="CNF1-like"/>
    <property type="match status" value="1"/>
</dbReference>
<proteinExistence type="predicted"/>
<dbReference type="Proteomes" id="UP001438292">
    <property type="component" value="Unassembled WGS sequence"/>
</dbReference>
<evidence type="ECO:0000259" key="1">
    <source>
        <dbReference type="Pfam" id="PF05785"/>
    </source>
</evidence>
<feature type="domain" description="Cytotoxic necrotizing factor Rho-activating" evidence="1">
    <location>
        <begin position="76"/>
        <end position="289"/>
    </location>
</feature>
<dbReference type="RefSeq" id="WP_346196302.1">
    <property type="nucleotide sequence ID" value="NZ_JBDJHV010000061.1"/>
</dbReference>
<dbReference type="EMBL" id="JBDQQU010000366">
    <property type="protein sequence ID" value="MEO3957393.1"/>
    <property type="molecule type" value="Genomic_DNA"/>
</dbReference>
<dbReference type="InterPro" id="IPR008430">
    <property type="entry name" value="CNF_Rho-act"/>
</dbReference>
<protein>
    <submittedName>
        <fullName evidence="2">Cytotoxic necrotizing factor Rho-activating domain-containing protein</fullName>
    </submittedName>
</protein>
<dbReference type="InterPro" id="IPR011324">
    <property type="entry name" value="Cytotoxic_necrot_fac-like_cat"/>
</dbReference>
<comment type="caution">
    <text evidence="2">The sequence shown here is derived from an EMBL/GenBank/DDBJ whole genome shotgun (WGS) entry which is preliminary data.</text>
</comment>
<sequence>MKLDGIFSFFKKKTSIDGLSNSTRPADSILATKSAWAESKSKLLDGDVSSLIGKGPIGRKGDDPVDLDGLKVRYLRVDNLGYGIVESDGLTGNELTQFSGANVKVPAGALLDAPWLEDGLGGELAVISLNNGDEGTLGLQIDLSTLPSGRPFLITSGLLSGCTMVYGINGNRLSAFHAGKNNTKGVWKTRSDGVSTLLNAHGIFEGGAKIEAVPNNNNLVSFLSDNYEHALVAYCARYDEAFISNMKANVHVLPYLENGTDSFGATAHVVLMRKGDEVSVEILADSLAATGTPLTFKSVGHVMCKETIHLGLSRWGSQGHSMLNS</sequence>
<organism evidence="2 3">
    <name type="scientific">Chromobacterium piscinae</name>
    <dbReference type="NCBI Taxonomy" id="686831"/>
    <lineage>
        <taxon>Bacteria</taxon>
        <taxon>Pseudomonadati</taxon>
        <taxon>Pseudomonadota</taxon>
        <taxon>Betaproteobacteria</taxon>
        <taxon>Neisseriales</taxon>
        <taxon>Chromobacteriaceae</taxon>
        <taxon>Chromobacterium</taxon>
    </lineage>
</organism>
<dbReference type="InterPro" id="IPR037040">
    <property type="entry name" value="CNF_Rho-act_sf"/>
</dbReference>
<evidence type="ECO:0000313" key="3">
    <source>
        <dbReference type="Proteomes" id="UP001438292"/>
    </source>
</evidence>
<dbReference type="Gene3D" id="3.60.100.10">
    <property type="entry name" value="Cytotoxic necrotizing factor, Rho-activating domain"/>
    <property type="match status" value="1"/>
</dbReference>